<evidence type="ECO:0000256" key="1">
    <source>
        <dbReference type="ARBA" id="ARBA00004651"/>
    </source>
</evidence>
<evidence type="ECO:0000259" key="8">
    <source>
        <dbReference type="Pfam" id="PF02308"/>
    </source>
</evidence>
<dbReference type="PRINTS" id="PR01837">
    <property type="entry name" value="MGTCSAPBPROT"/>
</dbReference>
<dbReference type="InterPro" id="IPR049177">
    <property type="entry name" value="MgtC_SapB_SrpB_YhiD_N"/>
</dbReference>
<dbReference type="Proteomes" id="UP000611762">
    <property type="component" value="Unassembled WGS sequence"/>
</dbReference>
<evidence type="ECO:0000256" key="2">
    <source>
        <dbReference type="ARBA" id="ARBA00009298"/>
    </source>
</evidence>
<feature type="domain" description="MgtC/SapB/SrpB/YhiD N-terminal" evidence="8">
    <location>
        <begin position="19"/>
        <end position="144"/>
    </location>
</feature>
<organism evidence="9 10">
    <name type="scientific">Congzhengia minquanensis</name>
    <dbReference type="NCBI Taxonomy" id="2763657"/>
    <lineage>
        <taxon>Bacteria</taxon>
        <taxon>Bacillati</taxon>
        <taxon>Bacillota</taxon>
        <taxon>Clostridia</taxon>
        <taxon>Eubacteriales</taxon>
        <taxon>Oscillospiraceae</taxon>
        <taxon>Congzhengia</taxon>
    </lineage>
</organism>
<dbReference type="AlphaFoldDB" id="A0A926DMW9"/>
<evidence type="ECO:0000256" key="5">
    <source>
        <dbReference type="ARBA" id="ARBA00022989"/>
    </source>
</evidence>
<proteinExistence type="inferred from homology"/>
<evidence type="ECO:0000256" key="7">
    <source>
        <dbReference type="SAM" id="Phobius"/>
    </source>
</evidence>
<feature type="transmembrane region" description="Helical" evidence="7">
    <location>
        <begin position="45"/>
        <end position="63"/>
    </location>
</feature>
<evidence type="ECO:0000313" key="9">
    <source>
        <dbReference type="EMBL" id="MBC8540898.1"/>
    </source>
</evidence>
<accession>A0A926DMW9</accession>
<name>A0A926DMW9_9FIRM</name>
<keyword evidence="4 7" id="KW-0812">Transmembrane</keyword>
<dbReference type="RefSeq" id="WP_249312467.1">
    <property type="nucleotide sequence ID" value="NZ_JACRSU010000003.1"/>
</dbReference>
<keyword evidence="3" id="KW-1003">Cell membrane</keyword>
<evidence type="ECO:0000256" key="4">
    <source>
        <dbReference type="ARBA" id="ARBA00022692"/>
    </source>
</evidence>
<comment type="similarity">
    <text evidence="2">Belongs to the MgtC/SapB family.</text>
</comment>
<comment type="caution">
    <text evidence="9">The sequence shown here is derived from an EMBL/GenBank/DDBJ whole genome shotgun (WGS) entry which is preliminary data.</text>
</comment>
<feature type="transmembrane region" description="Helical" evidence="7">
    <location>
        <begin position="15"/>
        <end position="33"/>
    </location>
</feature>
<dbReference type="Pfam" id="PF02308">
    <property type="entry name" value="MgtC"/>
    <property type="match status" value="1"/>
</dbReference>
<feature type="transmembrane region" description="Helical" evidence="7">
    <location>
        <begin position="78"/>
        <end position="96"/>
    </location>
</feature>
<gene>
    <name evidence="9" type="ORF">H8698_07910</name>
</gene>
<feature type="transmembrane region" description="Helical" evidence="7">
    <location>
        <begin position="116"/>
        <end position="142"/>
    </location>
</feature>
<keyword evidence="10" id="KW-1185">Reference proteome</keyword>
<dbReference type="PANTHER" id="PTHR33778:SF1">
    <property type="entry name" value="MAGNESIUM TRANSPORTER YHID-RELATED"/>
    <property type="match status" value="1"/>
</dbReference>
<protein>
    <submittedName>
        <fullName evidence="9">MgtC/SapB family protein</fullName>
    </submittedName>
</protein>
<dbReference type="GO" id="GO:0005886">
    <property type="term" value="C:plasma membrane"/>
    <property type="evidence" value="ECO:0007669"/>
    <property type="project" value="UniProtKB-SubCell"/>
</dbReference>
<sequence>MEFIFSNGVSQLDCIARIVAACLCGALIGFERSRRQKEAGIRTHIIVALGSSLMMIVSKYGFFDMVDIHSGVFTGDRIAANIITGVSFLGAGMIFFRGSSVKGLTTAAGIWSTAGVGLAVGAGLYIIAGTATVLILIIQIIFHKWQISADTQVFGKIVVVLENDEAKIDFIAGTLKNEGIEIVSSRFEKLGDDKAKITYAVRSDNEVSAKQSARLSRIIPEMVSLEVHSNT</sequence>
<dbReference type="PANTHER" id="PTHR33778">
    <property type="entry name" value="PROTEIN MGTC"/>
    <property type="match status" value="1"/>
</dbReference>
<keyword evidence="6 7" id="KW-0472">Membrane</keyword>
<evidence type="ECO:0000256" key="3">
    <source>
        <dbReference type="ARBA" id="ARBA00022475"/>
    </source>
</evidence>
<evidence type="ECO:0000313" key="10">
    <source>
        <dbReference type="Proteomes" id="UP000611762"/>
    </source>
</evidence>
<comment type="subcellular location">
    <subcellularLocation>
        <location evidence="1">Cell membrane</location>
        <topology evidence="1">Multi-pass membrane protein</topology>
    </subcellularLocation>
</comment>
<reference evidence="9" key="1">
    <citation type="submission" date="2020-08" db="EMBL/GenBank/DDBJ databases">
        <title>Genome public.</title>
        <authorList>
            <person name="Liu C."/>
            <person name="Sun Q."/>
        </authorList>
    </citation>
    <scope>NUCLEOTIDE SEQUENCE</scope>
    <source>
        <strain evidence="9">H8</strain>
    </source>
</reference>
<evidence type="ECO:0000256" key="6">
    <source>
        <dbReference type="ARBA" id="ARBA00023136"/>
    </source>
</evidence>
<dbReference type="EMBL" id="JACRSU010000003">
    <property type="protein sequence ID" value="MBC8540898.1"/>
    <property type="molecule type" value="Genomic_DNA"/>
</dbReference>
<dbReference type="InterPro" id="IPR003416">
    <property type="entry name" value="MgtC/SapB/SrpB/YhiD_fam"/>
</dbReference>
<keyword evidence="5 7" id="KW-1133">Transmembrane helix</keyword>